<dbReference type="InterPro" id="IPR045584">
    <property type="entry name" value="Pilin-like"/>
</dbReference>
<proteinExistence type="predicted"/>
<dbReference type="PANTHER" id="PTHR30093">
    <property type="entry name" value="GENERAL SECRETION PATHWAY PROTEIN G"/>
    <property type="match status" value="1"/>
</dbReference>
<gene>
    <name evidence="3" type="ORF">J8F10_11050</name>
</gene>
<dbReference type="Proteomes" id="UP000676565">
    <property type="component" value="Unassembled WGS sequence"/>
</dbReference>
<organism evidence="3 4">
    <name type="scientific">Gemmata palustris</name>
    <dbReference type="NCBI Taxonomy" id="2822762"/>
    <lineage>
        <taxon>Bacteria</taxon>
        <taxon>Pseudomonadati</taxon>
        <taxon>Planctomycetota</taxon>
        <taxon>Planctomycetia</taxon>
        <taxon>Gemmatales</taxon>
        <taxon>Gemmataceae</taxon>
        <taxon>Gemmata</taxon>
    </lineage>
</organism>
<dbReference type="PANTHER" id="PTHR30093:SF2">
    <property type="entry name" value="TYPE II SECRETION SYSTEM PROTEIN H"/>
    <property type="match status" value="1"/>
</dbReference>
<evidence type="ECO:0000259" key="2">
    <source>
        <dbReference type="Pfam" id="PF07596"/>
    </source>
</evidence>
<dbReference type="SUPFAM" id="SSF54523">
    <property type="entry name" value="Pili subunits"/>
    <property type="match status" value="1"/>
</dbReference>
<dbReference type="Pfam" id="PF07963">
    <property type="entry name" value="N_methyl"/>
    <property type="match status" value="1"/>
</dbReference>
<feature type="domain" description="DUF1559" evidence="2">
    <location>
        <begin position="33"/>
        <end position="331"/>
    </location>
</feature>
<comment type="caution">
    <text evidence="3">The sequence shown here is derived from an EMBL/GenBank/DDBJ whole genome shotgun (WGS) entry which is preliminary data.</text>
</comment>
<dbReference type="EMBL" id="JAGKQQ010000001">
    <property type="protein sequence ID" value="MBP3955821.1"/>
    <property type="molecule type" value="Genomic_DNA"/>
</dbReference>
<keyword evidence="1" id="KW-0812">Transmembrane</keyword>
<keyword evidence="1" id="KW-0472">Membrane</keyword>
<protein>
    <submittedName>
        <fullName evidence="3">DUF1559 domain-containing protein</fullName>
    </submittedName>
</protein>
<dbReference type="Pfam" id="PF07596">
    <property type="entry name" value="SBP_bac_10"/>
    <property type="match status" value="1"/>
</dbReference>
<keyword evidence="4" id="KW-1185">Reference proteome</keyword>
<name>A0ABS5BQ18_9BACT</name>
<keyword evidence="1" id="KW-1133">Transmembrane helix</keyword>
<feature type="transmembrane region" description="Helical" evidence="1">
    <location>
        <begin position="12"/>
        <end position="32"/>
    </location>
</feature>
<sequence length="352" mass="36887">MRAPRHSAFTLIELLVVIAIIAILIGLLLPAVQKVREAAARMSCSNNIKQIGLAVHNFAGAYDKVPPIGSWGPTFRNNGYPPASNGGSLTAADGATGSWLVHLLPFVEQSNLANQFSTLGNLSTNDPSSTYYVAYDALIGTPVKLYLCPGDSSTTNGLQLHGGSATGGYGSTNYCGNVMVFNSKGPGSILTAMPNGTSNTVMVGERIQNCNVAIGLGYSSTGQSTIGPVYGWIYPDHGDGAQWAAFGWWTSGWESINSGTAPGAPAGSCLRTDYYDWSANYSPANPSANPNYLFDLSANTNRCNLFVLNSPHTAMQIGLGDGSVRSVTNGISKASWMAVCVPNSGQVPGSDW</sequence>
<evidence type="ECO:0000256" key="1">
    <source>
        <dbReference type="SAM" id="Phobius"/>
    </source>
</evidence>
<dbReference type="InterPro" id="IPR011453">
    <property type="entry name" value="DUF1559"/>
</dbReference>
<dbReference type="InterPro" id="IPR012902">
    <property type="entry name" value="N_methyl_site"/>
</dbReference>
<dbReference type="Gene3D" id="3.30.700.10">
    <property type="entry name" value="Glycoprotein, Type 4 Pilin"/>
    <property type="match status" value="1"/>
</dbReference>
<dbReference type="NCBIfam" id="TIGR02532">
    <property type="entry name" value="IV_pilin_GFxxxE"/>
    <property type="match status" value="1"/>
</dbReference>
<evidence type="ECO:0000313" key="3">
    <source>
        <dbReference type="EMBL" id="MBP3955821.1"/>
    </source>
</evidence>
<evidence type="ECO:0000313" key="4">
    <source>
        <dbReference type="Proteomes" id="UP000676565"/>
    </source>
</evidence>
<dbReference type="RefSeq" id="WP_210653880.1">
    <property type="nucleotide sequence ID" value="NZ_JAGKQQ010000001.1"/>
</dbReference>
<accession>A0ABS5BQ18</accession>
<reference evidence="3 4" key="1">
    <citation type="submission" date="2021-04" db="EMBL/GenBank/DDBJ databases">
        <authorList>
            <person name="Ivanova A."/>
        </authorList>
    </citation>
    <scope>NUCLEOTIDE SEQUENCE [LARGE SCALE GENOMIC DNA]</scope>
    <source>
        <strain evidence="3 4">G18</strain>
    </source>
</reference>